<evidence type="ECO:0000313" key="12">
    <source>
        <dbReference type="EMBL" id="GLH68643.1"/>
    </source>
</evidence>
<keyword evidence="5 10" id="KW-0145">Chemotaxis</keyword>
<evidence type="ECO:0000256" key="7">
    <source>
        <dbReference type="ARBA" id="ARBA00022779"/>
    </source>
</evidence>
<keyword evidence="8 10" id="KW-1133">Transmembrane helix</keyword>
<evidence type="ECO:0000256" key="1">
    <source>
        <dbReference type="ARBA" id="ARBA00002254"/>
    </source>
</evidence>
<proteinExistence type="inferred from homology"/>
<dbReference type="RefSeq" id="WP_285722186.1">
    <property type="nucleotide sequence ID" value="NZ_BSDD01000001.1"/>
</dbReference>
<keyword evidence="13" id="KW-1185">Reference proteome</keyword>
<comment type="subcellular location">
    <subcellularLocation>
        <location evidence="2">Cell membrane</location>
        <topology evidence="2">Single-pass membrane protein</topology>
    </subcellularLocation>
</comment>
<evidence type="ECO:0000256" key="2">
    <source>
        <dbReference type="ARBA" id="ARBA00004162"/>
    </source>
</evidence>
<dbReference type="Pfam" id="PF03748">
    <property type="entry name" value="FliL"/>
    <property type="match status" value="1"/>
</dbReference>
<sequence>MADEQDASPKKKLPLKLILMVLVGLAVAGGGGFGVRLLLKKRAAAKAMAAVQQAPGADAAANDDGDCGGEAAGGGEGEGASGPPVMVLTRNVNLSGPRLNAFLHCELNILFCDAELGKLAASDKASPERSEIQAIVLDALTGKSVEEASDPEFRESLRRDIKDKLNEQFGPKPLKPGEDPPKHKKPKRPIKDVLIVDWAIQQ</sequence>
<dbReference type="Proteomes" id="UP001165089">
    <property type="component" value="Unassembled WGS sequence"/>
</dbReference>
<keyword evidence="6 10" id="KW-0812">Transmembrane</keyword>
<comment type="caution">
    <text evidence="12">The sequence shown here is derived from an EMBL/GenBank/DDBJ whole genome shotgun (WGS) entry which is preliminary data.</text>
</comment>
<feature type="compositionally biased region" description="Basic and acidic residues" evidence="11">
    <location>
        <begin position="151"/>
        <end position="166"/>
    </location>
</feature>
<comment type="function">
    <text evidence="1 10">Controls the rotational direction of flagella during chemotaxis.</text>
</comment>
<evidence type="ECO:0000256" key="3">
    <source>
        <dbReference type="ARBA" id="ARBA00008281"/>
    </source>
</evidence>
<evidence type="ECO:0000256" key="6">
    <source>
        <dbReference type="ARBA" id="ARBA00022692"/>
    </source>
</evidence>
<dbReference type="InterPro" id="IPR005503">
    <property type="entry name" value="FliL"/>
</dbReference>
<evidence type="ECO:0000256" key="10">
    <source>
        <dbReference type="RuleBase" id="RU364125"/>
    </source>
</evidence>
<evidence type="ECO:0000256" key="4">
    <source>
        <dbReference type="ARBA" id="ARBA00022475"/>
    </source>
</evidence>
<gene>
    <name evidence="12" type="ORF">GETHPA_01760</name>
</gene>
<evidence type="ECO:0000256" key="9">
    <source>
        <dbReference type="ARBA" id="ARBA00023136"/>
    </source>
</evidence>
<feature type="transmembrane region" description="Helical" evidence="10">
    <location>
        <begin position="17"/>
        <end position="39"/>
    </location>
</feature>
<keyword evidence="7 10" id="KW-0283">Flagellar rotation</keyword>
<dbReference type="EMBL" id="BSDD01000001">
    <property type="protein sequence ID" value="GLH68643.1"/>
    <property type="molecule type" value="Genomic_DNA"/>
</dbReference>
<protein>
    <recommendedName>
        <fullName evidence="10">Flagellar protein FliL</fullName>
    </recommendedName>
</protein>
<feature type="region of interest" description="Disordered" evidence="11">
    <location>
        <begin position="58"/>
        <end position="83"/>
    </location>
</feature>
<comment type="similarity">
    <text evidence="3 10">Belongs to the FliL family.</text>
</comment>
<organism evidence="12 13">
    <name type="scientific">Geothrix rubra</name>
    <dbReference type="NCBI Taxonomy" id="2927977"/>
    <lineage>
        <taxon>Bacteria</taxon>
        <taxon>Pseudomonadati</taxon>
        <taxon>Acidobacteriota</taxon>
        <taxon>Holophagae</taxon>
        <taxon>Holophagales</taxon>
        <taxon>Holophagaceae</taxon>
        <taxon>Geothrix</taxon>
    </lineage>
</organism>
<evidence type="ECO:0000256" key="8">
    <source>
        <dbReference type="ARBA" id="ARBA00022989"/>
    </source>
</evidence>
<evidence type="ECO:0000313" key="13">
    <source>
        <dbReference type="Proteomes" id="UP001165089"/>
    </source>
</evidence>
<reference evidence="12 13" key="1">
    <citation type="journal article" date="2023" name="Antonie Van Leeuwenhoek">
        <title>Mesoterricola silvestris gen. nov., sp. nov., Mesoterricola sediminis sp. nov., Geothrix oryzae sp. nov., Geothrix edaphica sp. nov., Geothrix rubra sp. nov., and Geothrix limicola sp. nov., six novel members of Acidobacteriota isolated from soils.</title>
        <authorList>
            <person name="Itoh H."/>
            <person name="Sugisawa Y."/>
            <person name="Mise K."/>
            <person name="Xu Z."/>
            <person name="Kuniyasu M."/>
            <person name="Ushijima N."/>
            <person name="Kawano K."/>
            <person name="Kobayashi E."/>
            <person name="Shiratori Y."/>
            <person name="Masuda Y."/>
            <person name="Senoo K."/>
        </authorList>
    </citation>
    <scope>NUCLEOTIDE SEQUENCE [LARGE SCALE GENOMIC DNA]</scope>
    <source>
        <strain evidence="12 13">Red803</strain>
    </source>
</reference>
<name>A0ABQ5Q231_9BACT</name>
<evidence type="ECO:0000256" key="11">
    <source>
        <dbReference type="SAM" id="MobiDB-lite"/>
    </source>
</evidence>
<evidence type="ECO:0000256" key="5">
    <source>
        <dbReference type="ARBA" id="ARBA00022500"/>
    </source>
</evidence>
<keyword evidence="9 10" id="KW-0472">Membrane</keyword>
<keyword evidence="4 10" id="KW-1003">Cell membrane</keyword>
<feature type="region of interest" description="Disordered" evidence="11">
    <location>
        <begin position="146"/>
        <end position="190"/>
    </location>
</feature>
<accession>A0ABQ5Q231</accession>
<feature type="compositionally biased region" description="Gly residues" evidence="11">
    <location>
        <begin position="68"/>
        <end position="80"/>
    </location>
</feature>